<feature type="domain" description="Palmitoyltransferase DHHC" evidence="7">
    <location>
        <begin position="80"/>
        <end position="113"/>
    </location>
</feature>
<dbReference type="AlphaFoldDB" id="A0A835UAY6"/>
<sequence>MRKIKKRYNHGVICRVVVWSWKDNFMVSKDEDALRKMLIGETRQGRGMPEDCLIEDVETTAGLENCFPSLTTGLGFVVVKIVRPLRAKHCSARAVDVEQFDPHCPWVSNCIGKILIVIGSGRISIELDSSNNKI</sequence>
<dbReference type="Proteomes" id="UP000636800">
    <property type="component" value="Chromosome 13"/>
</dbReference>
<evidence type="ECO:0000256" key="2">
    <source>
        <dbReference type="ARBA" id="ARBA00008574"/>
    </source>
</evidence>
<keyword evidence="9" id="KW-1185">Reference proteome</keyword>
<comment type="caution">
    <text evidence="8">The sequence shown here is derived from an EMBL/GenBank/DDBJ whole genome shotgun (WGS) entry which is preliminary data.</text>
</comment>
<evidence type="ECO:0000313" key="8">
    <source>
        <dbReference type="EMBL" id="KAG0454510.1"/>
    </source>
</evidence>
<evidence type="ECO:0000256" key="1">
    <source>
        <dbReference type="ARBA" id="ARBA00004141"/>
    </source>
</evidence>
<protein>
    <recommendedName>
        <fullName evidence="6">S-acyltransferase</fullName>
        <ecNumber evidence="6">2.3.1.225</ecNumber>
    </recommendedName>
    <alternativeName>
        <fullName evidence="6">Palmitoyltransferase</fullName>
    </alternativeName>
</protein>
<comment type="similarity">
    <text evidence="2 6">Belongs to the DHHC palmitoyltransferase family.</text>
</comment>
<dbReference type="OrthoDB" id="2021019at2759"/>
<name>A0A835UAY6_VANPL</name>
<evidence type="ECO:0000256" key="6">
    <source>
        <dbReference type="RuleBase" id="RU079119"/>
    </source>
</evidence>
<evidence type="ECO:0000259" key="7">
    <source>
        <dbReference type="Pfam" id="PF01529"/>
    </source>
</evidence>
<keyword evidence="6" id="KW-0808">Transferase</keyword>
<dbReference type="PROSITE" id="PS50216">
    <property type="entry name" value="DHHC"/>
    <property type="match status" value="1"/>
</dbReference>
<dbReference type="EC" id="2.3.1.225" evidence="6"/>
<comment type="domain">
    <text evidence="6">The DHHC domain is required for palmitoyltransferase activity.</text>
</comment>
<accession>A0A835UAY6</accession>
<proteinExistence type="inferred from homology"/>
<keyword evidence="5" id="KW-0472">Membrane</keyword>
<dbReference type="GO" id="GO:0019706">
    <property type="term" value="F:protein-cysteine S-palmitoyltransferase activity"/>
    <property type="evidence" value="ECO:0007669"/>
    <property type="project" value="UniProtKB-EC"/>
</dbReference>
<keyword evidence="4" id="KW-1133">Transmembrane helix</keyword>
<evidence type="ECO:0000256" key="5">
    <source>
        <dbReference type="ARBA" id="ARBA00023136"/>
    </source>
</evidence>
<evidence type="ECO:0000256" key="4">
    <source>
        <dbReference type="ARBA" id="ARBA00022989"/>
    </source>
</evidence>
<keyword evidence="6" id="KW-0012">Acyltransferase</keyword>
<evidence type="ECO:0000256" key="3">
    <source>
        <dbReference type="ARBA" id="ARBA00022692"/>
    </source>
</evidence>
<gene>
    <name evidence="8" type="ORF">HPP92_023802</name>
</gene>
<comment type="subcellular location">
    <subcellularLocation>
        <location evidence="1">Membrane</location>
        <topology evidence="1">Multi-pass membrane protein</topology>
    </subcellularLocation>
</comment>
<dbReference type="Pfam" id="PF01529">
    <property type="entry name" value="DHHC"/>
    <property type="match status" value="1"/>
</dbReference>
<dbReference type="InterPro" id="IPR001594">
    <property type="entry name" value="Palmitoyltrfase_DHHC"/>
</dbReference>
<dbReference type="GO" id="GO:0016020">
    <property type="term" value="C:membrane"/>
    <property type="evidence" value="ECO:0007669"/>
    <property type="project" value="UniProtKB-SubCell"/>
</dbReference>
<reference evidence="8 9" key="1">
    <citation type="journal article" date="2020" name="Nat. Food">
        <title>A phased Vanilla planifolia genome enables genetic improvement of flavour and production.</title>
        <authorList>
            <person name="Hasing T."/>
            <person name="Tang H."/>
            <person name="Brym M."/>
            <person name="Khazi F."/>
            <person name="Huang T."/>
            <person name="Chambers A.H."/>
        </authorList>
    </citation>
    <scope>NUCLEOTIDE SEQUENCE [LARGE SCALE GENOMIC DNA]</scope>
    <source>
        <tissue evidence="8">Leaf</tissue>
    </source>
</reference>
<dbReference type="EMBL" id="JADCNL010000013">
    <property type="protein sequence ID" value="KAG0454510.1"/>
    <property type="molecule type" value="Genomic_DNA"/>
</dbReference>
<organism evidence="8 9">
    <name type="scientific">Vanilla planifolia</name>
    <name type="common">Vanilla</name>
    <dbReference type="NCBI Taxonomy" id="51239"/>
    <lineage>
        <taxon>Eukaryota</taxon>
        <taxon>Viridiplantae</taxon>
        <taxon>Streptophyta</taxon>
        <taxon>Embryophyta</taxon>
        <taxon>Tracheophyta</taxon>
        <taxon>Spermatophyta</taxon>
        <taxon>Magnoliopsida</taxon>
        <taxon>Liliopsida</taxon>
        <taxon>Asparagales</taxon>
        <taxon>Orchidaceae</taxon>
        <taxon>Vanilloideae</taxon>
        <taxon>Vanilleae</taxon>
        <taxon>Vanilla</taxon>
    </lineage>
</organism>
<evidence type="ECO:0000313" key="9">
    <source>
        <dbReference type="Proteomes" id="UP000636800"/>
    </source>
</evidence>
<comment type="catalytic activity">
    <reaction evidence="6">
        <text>L-cysteinyl-[protein] + hexadecanoyl-CoA = S-hexadecanoyl-L-cysteinyl-[protein] + CoA</text>
        <dbReference type="Rhea" id="RHEA:36683"/>
        <dbReference type="Rhea" id="RHEA-COMP:10131"/>
        <dbReference type="Rhea" id="RHEA-COMP:11032"/>
        <dbReference type="ChEBI" id="CHEBI:29950"/>
        <dbReference type="ChEBI" id="CHEBI:57287"/>
        <dbReference type="ChEBI" id="CHEBI:57379"/>
        <dbReference type="ChEBI" id="CHEBI:74151"/>
        <dbReference type="EC" id="2.3.1.225"/>
    </reaction>
</comment>
<keyword evidence="3" id="KW-0812">Transmembrane</keyword>